<feature type="region of interest" description="Disordered" evidence="4">
    <location>
        <begin position="433"/>
        <end position="464"/>
    </location>
</feature>
<dbReference type="EMBL" id="SWLE01000008">
    <property type="protein sequence ID" value="TNM97375.1"/>
    <property type="molecule type" value="Genomic_DNA"/>
</dbReference>
<feature type="coiled-coil region" evidence="3">
    <location>
        <begin position="401"/>
        <end position="428"/>
    </location>
</feature>
<evidence type="ECO:0000313" key="6">
    <source>
        <dbReference type="Proteomes" id="UP000516260"/>
    </source>
</evidence>
<evidence type="ECO:0000313" key="5">
    <source>
        <dbReference type="EMBL" id="TNM97375.1"/>
    </source>
</evidence>
<name>A0A4Z2BYX2_9TELE</name>
<evidence type="ECO:0000256" key="3">
    <source>
        <dbReference type="SAM" id="Coils"/>
    </source>
</evidence>
<comment type="similarity">
    <text evidence="1">Belongs to the CDR2 family.</text>
</comment>
<organism evidence="5 6">
    <name type="scientific">Takifugu bimaculatus</name>
    <dbReference type="NCBI Taxonomy" id="433685"/>
    <lineage>
        <taxon>Eukaryota</taxon>
        <taxon>Metazoa</taxon>
        <taxon>Chordata</taxon>
        <taxon>Craniata</taxon>
        <taxon>Vertebrata</taxon>
        <taxon>Euteleostomi</taxon>
        <taxon>Actinopterygii</taxon>
        <taxon>Neopterygii</taxon>
        <taxon>Teleostei</taxon>
        <taxon>Neoteleostei</taxon>
        <taxon>Acanthomorphata</taxon>
        <taxon>Eupercaria</taxon>
        <taxon>Tetraodontiformes</taxon>
        <taxon>Tetradontoidea</taxon>
        <taxon>Tetraodontidae</taxon>
        <taxon>Takifugu</taxon>
    </lineage>
</organism>
<dbReference type="AlphaFoldDB" id="A0A4Z2BYX2"/>
<feature type="coiled-coil region" evidence="3">
    <location>
        <begin position="147"/>
        <end position="207"/>
    </location>
</feature>
<proteinExistence type="inferred from homology"/>
<sequence>MLACIRFATLLHTTDGCSQLREDVPLDGRLQASDLSNTCLPGFCRGGAFVRVGCGTMLTDVILEEDFEKNGEVWYDPRDLEHDLHLAAELGKTLLDRNHELEQALQQMYSTNHEQLLEIEYLTKQVDLLRHMNDQHAKVYDQLDMAAKDLEQGNQRLVQDNRLAQQKIHSLTETIDGLQTYMEDLQAQVEELKSAQVERNKRELAEQRRSIGSQSVSCLKELYDVHQNSVLHLDGLWSQQGSSCWREMRPDPEEENAALQRSIKTLHSQMAAERSRREAAEQEMELTVKENRGLEQRLALLDGCRARQKELEAEVEQLQLQWRADCANSVRRPQQMLVPDTVFFISEEGAEAVEKGEEPTRHGRQRCNSDGFLRADDIRRGHEQLCIRRAEAVKRRGISLLNEVDAQYSALQVKYNELLERCQQASDQHSHKAVQTANCPAASVGPRRRLSSSPAFPQDEGQQPEYKALFREIFTRIQKTKIDLSESKRLAKGSRSGDPPQGF</sequence>
<evidence type="ECO:0000256" key="2">
    <source>
        <dbReference type="ARBA" id="ARBA00023054"/>
    </source>
</evidence>
<evidence type="ECO:0000256" key="4">
    <source>
        <dbReference type="SAM" id="MobiDB-lite"/>
    </source>
</evidence>
<keyword evidence="2 3" id="KW-0175">Coiled coil</keyword>
<keyword evidence="6" id="KW-1185">Reference proteome</keyword>
<protein>
    <recommendedName>
        <fullName evidence="7">Cerebellar degeneration-related protein 2a</fullName>
    </recommendedName>
</protein>
<dbReference type="PANTHER" id="PTHR19232">
    <property type="entry name" value="CENTROCORTIN FAMILY MEMBER"/>
    <property type="match status" value="1"/>
</dbReference>
<gene>
    <name evidence="5" type="ORF">fugu_015531</name>
</gene>
<dbReference type="InterPro" id="IPR026079">
    <property type="entry name" value="CDR2"/>
</dbReference>
<accession>A0A4Z2BYX2</accession>
<dbReference type="PANTHER" id="PTHR19232:SF1">
    <property type="entry name" value="CEREBELLAR DEGENERATION-RELATED PROTEIN 2"/>
    <property type="match status" value="1"/>
</dbReference>
<comment type="caution">
    <text evidence="5">The sequence shown here is derived from an EMBL/GenBank/DDBJ whole genome shotgun (WGS) entry which is preliminary data.</text>
</comment>
<evidence type="ECO:0000256" key="1">
    <source>
        <dbReference type="ARBA" id="ARBA00009019"/>
    </source>
</evidence>
<evidence type="ECO:0008006" key="7">
    <source>
        <dbReference type="Google" id="ProtNLM"/>
    </source>
</evidence>
<reference evidence="5 6" key="1">
    <citation type="submission" date="2019-04" db="EMBL/GenBank/DDBJ databases">
        <title>The sequence and de novo assembly of Takifugu bimaculatus genome using PacBio and Hi-C technologies.</title>
        <authorList>
            <person name="Xu P."/>
            <person name="Liu B."/>
            <person name="Zhou Z."/>
        </authorList>
    </citation>
    <scope>NUCLEOTIDE SEQUENCE [LARGE SCALE GENOMIC DNA]</scope>
    <source>
        <strain evidence="5">TB-2018</strain>
        <tissue evidence="5">Muscle</tissue>
    </source>
</reference>
<feature type="coiled-coil region" evidence="3">
    <location>
        <begin position="263"/>
        <end position="321"/>
    </location>
</feature>
<dbReference type="Proteomes" id="UP000516260">
    <property type="component" value="Chromosome 16"/>
</dbReference>